<proteinExistence type="inferred from homology"/>
<comment type="similarity">
    <text evidence="1 13">Belongs to the DapB family.</text>
</comment>
<evidence type="ECO:0000313" key="16">
    <source>
        <dbReference type="EMBL" id="SEH54614.1"/>
    </source>
</evidence>
<feature type="binding site" evidence="13">
    <location>
        <position position="139"/>
    </location>
    <ligand>
        <name>(S)-2,3,4,5-tetrahydrodipicolinate</name>
        <dbReference type="ChEBI" id="CHEBI:16845"/>
    </ligand>
</feature>
<name>A0A1H6J205_9ACTN</name>
<feature type="domain" description="Dihydrodipicolinate reductase C-terminal" evidence="15">
    <location>
        <begin position="112"/>
        <end position="242"/>
    </location>
</feature>
<keyword evidence="7 13" id="KW-0520">NAD</keyword>
<evidence type="ECO:0000256" key="12">
    <source>
        <dbReference type="ARBA" id="ARBA00049396"/>
    </source>
</evidence>
<dbReference type="NCBIfam" id="TIGR00036">
    <property type="entry name" value="dapB"/>
    <property type="match status" value="1"/>
</dbReference>
<comment type="catalytic activity">
    <reaction evidence="12 13">
        <text>(S)-2,3,4,5-tetrahydrodipicolinate + NAD(+) + H2O = (2S,4S)-4-hydroxy-2,3,4,5-tetrahydrodipicolinate + NADH + H(+)</text>
        <dbReference type="Rhea" id="RHEA:35323"/>
        <dbReference type="ChEBI" id="CHEBI:15377"/>
        <dbReference type="ChEBI" id="CHEBI:15378"/>
        <dbReference type="ChEBI" id="CHEBI:16845"/>
        <dbReference type="ChEBI" id="CHEBI:57540"/>
        <dbReference type="ChEBI" id="CHEBI:57945"/>
        <dbReference type="ChEBI" id="CHEBI:67139"/>
        <dbReference type="EC" id="1.17.1.8"/>
    </reaction>
</comment>
<feature type="active site" description="Proton donor" evidence="13">
    <location>
        <position position="142"/>
    </location>
</feature>
<evidence type="ECO:0000259" key="14">
    <source>
        <dbReference type="Pfam" id="PF01113"/>
    </source>
</evidence>
<dbReference type="Gene3D" id="3.40.50.720">
    <property type="entry name" value="NAD(P)-binding Rossmann-like Domain"/>
    <property type="match status" value="1"/>
</dbReference>
<dbReference type="InterPro" id="IPR022664">
    <property type="entry name" value="DapB_N_CS"/>
</dbReference>
<dbReference type="EC" id="1.17.1.8" evidence="10 13"/>
<dbReference type="Gene3D" id="3.30.360.10">
    <property type="entry name" value="Dihydrodipicolinate Reductase, domain 2"/>
    <property type="match status" value="1"/>
</dbReference>
<evidence type="ECO:0000256" key="7">
    <source>
        <dbReference type="ARBA" id="ARBA00023027"/>
    </source>
</evidence>
<reference evidence="16 17" key="1">
    <citation type="submission" date="2016-10" db="EMBL/GenBank/DDBJ databases">
        <authorList>
            <person name="Varghese N."/>
            <person name="Submissions S."/>
        </authorList>
    </citation>
    <scope>NUCLEOTIDE SEQUENCE [LARGE SCALE GENOMIC DNA]</scope>
    <source>
        <strain evidence="16 17">WCP15</strain>
    </source>
</reference>
<keyword evidence="17" id="KW-1185">Reference proteome</keyword>
<keyword evidence="2 13" id="KW-0963">Cytoplasm</keyword>
<evidence type="ECO:0000256" key="1">
    <source>
        <dbReference type="ARBA" id="ARBA00006642"/>
    </source>
</evidence>
<evidence type="ECO:0000256" key="6">
    <source>
        <dbReference type="ARBA" id="ARBA00023002"/>
    </source>
</evidence>
<comment type="caution">
    <text evidence="13">Lacks conserved residue(s) required for the propagation of feature annotation.</text>
</comment>
<comment type="pathway">
    <text evidence="9 13">Amino-acid biosynthesis; L-lysine biosynthesis via DAP pathway; (S)-tetrahydrodipicolinate from L-aspartate: step 4/4.</text>
</comment>
<evidence type="ECO:0000256" key="5">
    <source>
        <dbReference type="ARBA" id="ARBA00022915"/>
    </source>
</evidence>
<evidence type="ECO:0000256" key="8">
    <source>
        <dbReference type="ARBA" id="ARBA00023154"/>
    </source>
</evidence>
<dbReference type="SUPFAM" id="SSF55347">
    <property type="entry name" value="Glyceraldehyde-3-phosphate dehydrogenase-like, C-terminal domain"/>
    <property type="match status" value="1"/>
</dbReference>
<sequence length="246" mass="26103">MTNEAARTSVILIGGGRMGTLIAKTLEAEGGFEVLDTYGSRDAAQLDREAPRADVAIDFSNRAALPHALAYVRRTGAALVSGTTGYAPEELEQIRALGEACAVTWSANYSLGVAVLRRATEVVARGLGDWDCEIVETHHNQKADAPSGTAKLLLGAVDPAGSMEVVCGREGMVGPRGRREVGMHSLRGGTVAGTHEVHFFGTDEEVCLTHRATSRQIFASGAVAAARRIVGREPGFYTFDQLMFGE</sequence>
<dbReference type="PANTHER" id="PTHR20836:SF0">
    <property type="entry name" value="4-HYDROXY-TETRAHYDRODIPICOLINATE REDUCTASE 1, CHLOROPLASTIC-RELATED"/>
    <property type="match status" value="1"/>
</dbReference>
<dbReference type="InterPro" id="IPR023940">
    <property type="entry name" value="DHDPR_bac"/>
</dbReference>
<keyword evidence="8 13" id="KW-0457">Lysine biosynthesis</keyword>
<evidence type="ECO:0000313" key="17">
    <source>
        <dbReference type="Proteomes" id="UP000199135"/>
    </source>
</evidence>
<feature type="binding site" evidence="13">
    <location>
        <begin position="148"/>
        <end position="149"/>
    </location>
    <ligand>
        <name>(S)-2,3,4,5-tetrahydrodipicolinate</name>
        <dbReference type="ChEBI" id="CHEBI:16845"/>
    </ligand>
</feature>
<feature type="binding site" evidence="13">
    <location>
        <position position="48"/>
    </location>
    <ligand>
        <name>NADP(+)</name>
        <dbReference type="ChEBI" id="CHEBI:58349"/>
    </ligand>
</feature>
<organism evidence="16 17">
    <name type="scientific">Parafannyhessea umbonata</name>
    <dbReference type="NCBI Taxonomy" id="604330"/>
    <lineage>
        <taxon>Bacteria</taxon>
        <taxon>Bacillati</taxon>
        <taxon>Actinomycetota</taxon>
        <taxon>Coriobacteriia</taxon>
        <taxon>Coriobacteriales</taxon>
        <taxon>Atopobiaceae</taxon>
        <taxon>Parafannyhessea</taxon>
    </lineage>
</organism>
<dbReference type="SUPFAM" id="SSF51735">
    <property type="entry name" value="NAD(P)-binding Rossmann-fold domains"/>
    <property type="match status" value="1"/>
</dbReference>
<protein>
    <recommendedName>
        <fullName evidence="10 13">4-hydroxy-tetrahydrodipicolinate reductase</fullName>
        <shortName evidence="13">HTPA reductase</shortName>
        <ecNumber evidence="10 13">1.17.1.8</ecNumber>
    </recommendedName>
</protein>
<keyword evidence="5 13" id="KW-0220">Diaminopimelate biosynthesis</keyword>
<comment type="function">
    <text evidence="13">Catalyzes the conversion of 4-hydroxy-tetrahydrodipicolinate (HTPA) to tetrahydrodipicolinate.</text>
</comment>
<comment type="subunit">
    <text evidence="13">Homotetramer.</text>
</comment>
<evidence type="ECO:0000256" key="2">
    <source>
        <dbReference type="ARBA" id="ARBA00022490"/>
    </source>
</evidence>
<dbReference type="PANTHER" id="PTHR20836">
    <property type="entry name" value="DIHYDRODIPICOLINATE REDUCTASE"/>
    <property type="match status" value="1"/>
</dbReference>
<comment type="subcellular location">
    <subcellularLocation>
        <location evidence="13">Cytoplasm</location>
    </subcellularLocation>
</comment>
<dbReference type="Pfam" id="PF05173">
    <property type="entry name" value="DapB_C"/>
    <property type="match status" value="1"/>
</dbReference>
<dbReference type="RefSeq" id="WP_234970627.1">
    <property type="nucleotide sequence ID" value="NZ_FNWT01000005.1"/>
</dbReference>
<gene>
    <name evidence="13" type="primary">dapB</name>
    <name evidence="16" type="ORF">SAMN05216447_10567</name>
</gene>
<evidence type="ECO:0000256" key="13">
    <source>
        <dbReference type="HAMAP-Rule" id="MF_00102"/>
    </source>
</evidence>
<dbReference type="PROSITE" id="PS01298">
    <property type="entry name" value="DAPB"/>
    <property type="match status" value="1"/>
</dbReference>
<keyword evidence="6 13" id="KW-0560">Oxidoreductase</keyword>
<evidence type="ECO:0000256" key="11">
    <source>
        <dbReference type="ARBA" id="ARBA00049080"/>
    </source>
</evidence>
<evidence type="ECO:0000256" key="4">
    <source>
        <dbReference type="ARBA" id="ARBA00022857"/>
    </source>
</evidence>
<dbReference type="EMBL" id="FNWT01000005">
    <property type="protein sequence ID" value="SEH54614.1"/>
    <property type="molecule type" value="Genomic_DNA"/>
</dbReference>
<evidence type="ECO:0000256" key="9">
    <source>
        <dbReference type="ARBA" id="ARBA00037922"/>
    </source>
</evidence>
<dbReference type="HAMAP" id="MF_00102">
    <property type="entry name" value="DapB"/>
    <property type="match status" value="1"/>
</dbReference>
<dbReference type="PIRSF" id="PIRSF000161">
    <property type="entry name" value="DHPR"/>
    <property type="match status" value="1"/>
</dbReference>
<evidence type="ECO:0000259" key="15">
    <source>
        <dbReference type="Pfam" id="PF05173"/>
    </source>
</evidence>
<accession>A0A1H6J205</accession>
<dbReference type="InterPro" id="IPR022663">
    <property type="entry name" value="DapB_C"/>
</dbReference>
<feature type="binding site" evidence="13">
    <location>
        <begin position="82"/>
        <end position="84"/>
    </location>
    <ligand>
        <name>NAD(+)</name>
        <dbReference type="ChEBI" id="CHEBI:57540"/>
    </ligand>
</feature>
<comment type="caution">
    <text evidence="13">Was originally thought to be a dihydrodipicolinate reductase (DHDPR), catalyzing the conversion of dihydrodipicolinate to tetrahydrodipicolinate. However, it was shown in E.coli that the substrate of the enzymatic reaction is not dihydrodipicolinate (DHDP) but in fact (2S,4S)-4-hydroxy-2,3,4,5-tetrahydrodipicolinic acid (HTPA), the product released by the DapA-catalyzed reaction.</text>
</comment>
<dbReference type="Pfam" id="PF01113">
    <property type="entry name" value="DapB_N"/>
    <property type="match status" value="1"/>
</dbReference>
<evidence type="ECO:0000256" key="10">
    <source>
        <dbReference type="ARBA" id="ARBA00038983"/>
    </source>
</evidence>
<dbReference type="InterPro" id="IPR036291">
    <property type="entry name" value="NAD(P)-bd_dom_sf"/>
</dbReference>
<keyword evidence="3 13" id="KW-0028">Amino-acid biosynthesis</keyword>
<comment type="caution">
    <text evidence="16">The sequence shown here is derived from an EMBL/GenBank/DDBJ whole genome shotgun (WGS) entry which is preliminary data.</text>
</comment>
<comment type="catalytic activity">
    <reaction evidence="11 13">
        <text>(S)-2,3,4,5-tetrahydrodipicolinate + NADP(+) + H2O = (2S,4S)-4-hydroxy-2,3,4,5-tetrahydrodipicolinate + NADPH + H(+)</text>
        <dbReference type="Rhea" id="RHEA:35331"/>
        <dbReference type="ChEBI" id="CHEBI:15377"/>
        <dbReference type="ChEBI" id="CHEBI:15378"/>
        <dbReference type="ChEBI" id="CHEBI:16845"/>
        <dbReference type="ChEBI" id="CHEBI:57783"/>
        <dbReference type="ChEBI" id="CHEBI:58349"/>
        <dbReference type="ChEBI" id="CHEBI:67139"/>
        <dbReference type="EC" id="1.17.1.8"/>
    </reaction>
</comment>
<dbReference type="InterPro" id="IPR000846">
    <property type="entry name" value="DapB_N"/>
</dbReference>
<feature type="binding site" evidence="13">
    <location>
        <position position="47"/>
    </location>
    <ligand>
        <name>NAD(+)</name>
        <dbReference type="ChEBI" id="CHEBI:57540"/>
    </ligand>
</feature>
<feature type="active site" description="Proton donor/acceptor" evidence="13">
    <location>
        <position position="138"/>
    </location>
</feature>
<evidence type="ECO:0000256" key="3">
    <source>
        <dbReference type="ARBA" id="ARBA00022605"/>
    </source>
</evidence>
<dbReference type="Proteomes" id="UP000199135">
    <property type="component" value="Unassembled WGS sequence"/>
</dbReference>
<feature type="domain" description="Dihydrodipicolinate reductase N-terminal" evidence="14">
    <location>
        <begin position="9"/>
        <end position="109"/>
    </location>
</feature>
<feature type="binding site" evidence="13">
    <location>
        <begin position="106"/>
        <end position="109"/>
    </location>
    <ligand>
        <name>NAD(+)</name>
        <dbReference type="ChEBI" id="CHEBI:57540"/>
    </ligand>
</feature>
<keyword evidence="4 13" id="KW-0521">NADP</keyword>